<reference evidence="10 11" key="1">
    <citation type="journal article" date="2024" name="Commun. Biol.">
        <title>Comparative genomic analysis of thermophilic fungi reveals convergent evolutionary adaptations and gene losses.</title>
        <authorList>
            <person name="Steindorff A.S."/>
            <person name="Aguilar-Pontes M.V."/>
            <person name="Robinson A.J."/>
            <person name="Andreopoulos B."/>
            <person name="LaButti K."/>
            <person name="Kuo A."/>
            <person name="Mondo S."/>
            <person name="Riley R."/>
            <person name="Otillar R."/>
            <person name="Haridas S."/>
            <person name="Lipzen A."/>
            <person name="Grimwood J."/>
            <person name="Schmutz J."/>
            <person name="Clum A."/>
            <person name="Reid I.D."/>
            <person name="Moisan M.C."/>
            <person name="Butler G."/>
            <person name="Nguyen T.T.M."/>
            <person name="Dewar K."/>
            <person name="Conant G."/>
            <person name="Drula E."/>
            <person name="Henrissat B."/>
            <person name="Hansel C."/>
            <person name="Singer S."/>
            <person name="Hutchinson M.I."/>
            <person name="de Vries R.P."/>
            <person name="Natvig D.O."/>
            <person name="Powell A.J."/>
            <person name="Tsang A."/>
            <person name="Grigoriev I.V."/>
        </authorList>
    </citation>
    <scope>NUCLEOTIDE SEQUENCE [LARGE SCALE GENOMIC DNA]</scope>
    <source>
        <strain evidence="10 11">ATCC 24622</strain>
    </source>
</reference>
<dbReference type="SUPFAM" id="SSF57667">
    <property type="entry name" value="beta-beta-alpha zinc fingers"/>
    <property type="match status" value="1"/>
</dbReference>
<keyword evidence="3" id="KW-0677">Repeat</keyword>
<dbReference type="InterPro" id="IPR051059">
    <property type="entry name" value="VerF-like"/>
</dbReference>
<evidence type="ECO:0000256" key="3">
    <source>
        <dbReference type="ARBA" id="ARBA00022737"/>
    </source>
</evidence>
<feature type="compositionally biased region" description="Pro residues" evidence="8">
    <location>
        <begin position="91"/>
        <end position="105"/>
    </location>
</feature>
<organism evidence="10 11">
    <name type="scientific">Phialemonium thermophilum</name>
    <dbReference type="NCBI Taxonomy" id="223376"/>
    <lineage>
        <taxon>Eukaryota</taxon>
        <taxon>Fungi</taxon>
        <taxon>Dikarya</taxon>
        <taxon>Ascomycota</taxon>
        <taxon>Pezizomycotina</taxon>
        <taxon>Sordariomycetes</taxon>
        <taxon>Sordariomycetidae</taxon>
        <taxon>Cephalothecales</taxon>
        <taxon>Cephalothecaceae</taxon>
        <taxon>Phialemonium</taxon>
    </lineage>
</organism>
<name>A0ABR3WBM0_9PEZI</name>
<dbReference type="InterPro" id="IPR007219">
    <property type="entry name" value="XnlR_reg_dom"/>
</dbReference>
<dbReference type="Gene3D" id="3.30.160.60">
    <property type="entry name" value="Classic Zinc Finger"/>
    <property type="match status" value="2"/>
</dbReference>
<dbReference type="Proteomes" id="UP001586593">
    <property type="component" value="Unassembled WGS sequence"/>
</dbReference>
<dbReference type="PANTHER" id="PTHR40626">
    <property type="entry name" value="MIP31509P"/>
    <property type="match status" value="1"/>
</dbReference>
<dbReference type="PROSITE" id="PS50157">
    <property type="entry name" value="ZINC_FINGER_C2H2_2"/>
    <property type="match status" value="1"/>
</dbReference>
<dbReference type="PROSITE" id="PS00028">
    <property type="entry name" value="ZINC_FINGER_C2H2_1"/>
    <property type="match status" value="1"/>
</dbReference>
<evidence type="ECO:0000256" key="8">
    <source>
        <dbReference type="SAM" id="MobiDB-lite"/>
    </source>
</evidence>
<feature type="domain" description="C2H2-type" evidence="9">
    <location>
        <begin position="17"/>
        <end position="44"/>
    </location>
</feature>
<dbReference type="EMBL" id="JAZHXJ010000534">
    <property type="protein sequence ID" value="KAL1858137.1"/>
    <property type="molecule type" value="Genomic_DNA"/>
</dbReference>
<evidence type="ECO:0000256" key="6">
    <source>
        <dbReference type="ARBA" id="ARBA00023242"/>
    </source>
</evidence>
<feature type="compositionally biased region" description="Basic residues" evidence="8">
    <location>
        <begin position="197"/>
        <end position="207"/>
    </location>
</feature>
<proteinExistence type="predicted"/>
<evidence type="ECO:0000256" key="4">
    <source>
        <dbReference type="ARBA" id="ARBA00022771"/>
    </source>
</evidence>
<dbReference type="InterPro" id="IPR013087">
    <property type="entry name" value="Znf_C2H2_type"/>
</dbReference>
<gene>
    <name evidence="10" type="ORF">VTK73DRAFT_7923</name>
</gene>
<evidence type="ECO:0000259" key="9">
    <source>
        <dbReference type="PROSITE" id="PS50157"/>
    </source>
</evidence>
<comment type="subcellular location">
    <subcellularLocation>
        <location evidence="1">Nucleus</location>
    </subcellularLocation>
</comment>
<keyword evidence="2" id="KW-0479">Metal-binding</keyword>
<keyword evidence="4 7" id="KW-0863">Zinc-finger</keyword>
<feature type="compositionally biased region" description="Polar residues" evidence="8">
    <location>
        <begin position="208"/>
        <end position="222"/>
    </location>
</feature>
<keyword evidence="11" id="KW-1185">Reference proteome</keyword>
<feature type="region of interest" description="Disordered" evidence="8">
    <location>
        <begin position="66"/>
        <end position="118"/>
    </location>
</feature>
<dbReference type="InterPro" id="IPR036236">
    <property type="entry name" value="Znf_C2H2_sf"/>
</dbReference>
<evidence type="ECO:0000313" key="10">
    <source>
        <dbReference type="EMBL" id="KAL1858137.1"/>
    </source>
</evidence>
<evidence type="ECO:0000313" key="11">
    <source>
        <dbReference type="Proteomes" id="UP001586593"/>
    </source>
</evidence>
<evidence type="ECO:0000256" key="2">
    <source>
        <dbReference type="ARBA" id="ARBA00022723"/>
    </source>
</evidence>
<keyword evidence="5" id="KW-0862">Zinc</keyword>
<sequence length="830" mass="92785">MRRYQWKRAGGEARATPVCSFCSRTFRRTEHLTRHVRIHTKEKPFLCQCGAAFARRDLLTRHGRATNHEESLASSISPNEPDARPSDGPEPLRPPPPAQEQPPPENGSHGTTTSRHEPSEFQPLAALPYQQMNLSPEFLQNEADLVAYDQFREFGNFLDGLGGLSAEWISYYHERDPTFNTTNPHFSQIWEVSQNNHPHHHPHHQHHSNAPSTGSSSESRPPTTDRLETPVGSWLPPAPRAGRIVEDFHPHRHENAAPGTGRITDEQHAKLTVALEGFRDVVGTDFKLPSRHALTRYVTSCFEGFIRNLPFIHHTWRVAETAMELLLALCAVGARYCFENRMSRQLYAAGKAILLARLVRERDQFGPETADFLRVYKPATDDDNAAPGCRPAELGAGAGAGAGASGLSEGGGGGGPWEPADTVPTLILLTGYASWEQPVSLVQDALSLLRLLAQILRDLGLQEEEDEDVARASIGRPVEAAWRDWIRRESHRRAKLSAFAFIHTATNAYNVYPILRASEVFLRLPCTTREWNALHATQWQQARQSVSKEQLYLQDALRLLLTKTSGATVLDPWPTPLGNYILLHGLIQRIYLVRDLALPATDNASLPKDEAATLERALQSWAAGFRAAPESSLDQQNDHGPIPFTCSAMLALAYIRITHNLGPYRRLESRDPVQIAAALSRCPPVRRDDSIISALLYATHALSIPVRLGLDRVARSQSFFWTVRHSLSGLECAVILSKWLASLACTVDTTPLTDAEGHILQWVRRIVEEAYGYVDFEDGDFEFRGDPASLSLAVLKVWAHFFRGNAQWRFINILGESLERYRRILMESAT</sequence>
<dbReference type="Pfam" id="PF04082">
    <property type="entry name" value="Fungal_trans"/>
    <property type="match status" value="1"/>
</dbReference>
<comment type="caution">
    <text evidence="10">The sequence shown here is derived from an EMBL/GenBank/DDBJ whole genome shotgun (WGS) entry which is preliminary data.</text>
</comment>
<evidence type="ECO:0000256" key="5">
    <source>
        <dbReference type="ARBA" id="ARBA00022833"/>
    </source>
</evidence>
<accession>A0ABR3WBM0</accession>
<feature type="region of interest" description="Disordered" evidence="8">
    <location>
        <begin position="195"/>
        <end position="237"/>
    </location>
</feature>
<keyword evidence="6" id="KW-0539">Nucleus</keyword>
<protein>
    <recommendedName>
        <fullName evidence="9">C2H2-type domain-containing protein</fullName>
    </recommendedName>
</protein>
<dbReference type="PANTHER" id="PTHR40626:SF10">
    <property type="entry name" value="C2H2-TYPE DOMAIN-CONTAINING PROTEIN"/>
    <property type="match status" value="1"/>
</dbReference>
<evidence type="ECO:0000256" key="1">
    <source>
        <dbReference type="ARBA" id="ARBA00004123"/>
    </source>
</evidence>
<evidence type="ECO:0000256" key="7">
    <source>
        <dbReference type="PROSITE-ProRule" id="PRU00042"/>
    </source>
</evidence>